<gene>
    <name evidence="9" type="ORF">cand_006840</name>
</gene>
<keyword evidence="10" id="KW-1185">Reference proteome</keyword>
<organism evidence="9 10">
    <name type="scientific">Cryptosporidium andersoni</name>
    <dbReference type="NCBI Taxonomy" id="117008"/>
    <lineage>
        <taxon>Eukaryota</taxon>
        <taxon>Sar</taxon>
        <taxon>Alveolata</taxon>
        <taxon>Apicomplexa</taxon>
        <taxon>Conoidasida</taxon>
        <taxon>Coccidia</taxon>
        <taxon>Eucoccidiorida</taxon>
        <taxon>Eimeriorina</taxon>
        <taxon>Cryptosporidiidae</taxon>
        <taxon>Cryptosporidium</taxon>
    </lineage>
</organism>
<keyword evidence="4" id="KW-0805">Transcription regulation</keyword>
<evidence type="ECO:0000256" key="7">
    <source>
        <dbReference type="ARBA" id="ARBA00023242"/>
    </source>
</evidence>
<evidence type="ECO:0000256" key="8">
    <source>
        <dbReference type="SAM" id="MobiDB-lite"/>
    </source>
</evidence>
<proteinExistence type="inferred from homology"/>
<feature type="compositionally biased region" description="Polar residues" evidence="8">
    <location>
        <begin position="122"/>
        <end position="135"/>
    </location>
</feature>
<protein>
    <recommendedName>
        <fullName evidence="11">Chromatin modification-related protein MEAF6</fullName>
    </recommendedName>
</protein>
<evidence type="ECO:0000256" key="3">
    <source>
        <dbReference type="ARBA" id="ARBA00022853"/>
    </source>
</evidence>
<accession>A0A1J4MPW1</accession>
<comment type="subcellular location">
    <subcellularLocation>
        <location evidence="1">Nucleus</location>
    </subcellularLocation>
</comment>
<dbReference type="EMBL" id="LRBS01000068">
    <property type="protein sequence ID" value="OII76095.1"/>
    <property type="molecule type" value="Genomic_DNA"/>
</dbReference>
<dbReference type="Pfam" id="PF09340">
    <property type="entry name" value="NuA4"/>
    <property type="match status" value="1"/>
</dbReference>
<evidence type="ECO:0000256" key="1">
    <source>
        <dbReference type="ARBA" id="ARBA00004123"/>
    </source>
</evidence>
<dbReference type="PANTHER" id="PTHR13476">
    <property type="entry name" value="CHROMATIN MODIFICATION-RELATED PROTEIN MEAF6"/>
    <property type="match status" value="1"/>
</dbReference>
<dbReference type="GeneID" id="92364869"/>
<dbReference type="GO" id="GO:0005634">
    <property type="term" value="C:nucleus"/>
    <property type="evidence" value="ECO:0007669"/>
    <property type="project" value="UniProtKB-SubCell"/>
</dbReference>
<dbReference type="GO" id="GO:0000123">
    <property type="term" value="C:histone acetyltransferase complex"/>
    <property type="evidence" value="ECO:0007669"/>
    <property type="project" value="InterPro"/>
</dbReference>
<keyword evidence="5" id="KW-0175">Coiled coil</keyword>
<comment type="caution">
    <text evidence="9">The sequence shown here is derived from an EMBL/GenBank/DDBJ whole genome shotgun (WGS) entry which is preliminary data.</text>
</comment>
<keyword evidence="7" id="KW-0539">Nucleus</keyword>
<dbReference type="VEuPathDB" id="CryptoDB:cand_006840"/>
<evidence type="ECO:0000256" key="5">
    <source>
        <dbReference type="ARBA" id="ARBA00023054"/>
    </source>
</evidence>
<feature type="compositionally biased region" description="Low complexity" evidence="8">
    <location>
        <begin position="141"/>
        <end position="150"/>
    </location>
</feature>
<evidence type="ECO:0008006" key="11">
    <source>
        <dbReference type="Google" id="ProtNLM"/>
    </source>
</evidence>
<reference evidence="9 10" key="1">
    <citation type="submission" date="2016-10" db="EMBL/GenBank/DDBJ databases">
        <title>Reductive evolution of mitochondrial metabolism and differential evolution of invasion-related proteins in Cryptosporidium.</title>
        <authorList>
            <person name="Liu S."/>
            <person name="Roellig D.M."/>
            <person name="Guo Y."/>
            <person name="Li N."/>
            <person name="Frace M.A."/>
            <person name="Tang K."/>
            <person name="Zhang L."/>
            <person name="Feng Y."/>
            <person name="Xiao L."/>
        </authorList>
    </citation>
    <scope>NUCLEOTIDE SEQUENCE [LARGE SCALE GENOMIC DNA]</scope>
    <source>
        <strain evidence="9">30847</strain>
    </source>
</reference>
<keyword evidence="3" id="KW-0156">Chromatin regulator</keyword>
<keyword evidence="6" id="KW-0804">Transcription</keyword>
<dbReference type="GO" id="GO:0006325">
    <property type="term" value="P:chromatin organization"/>
    <property type="evidence" value="ECO:0007669"/>
    <property type="project" value="UniProtKB-KW"/>
</dbReference>
<dbReference type="AlphaFoldDB" id="A0A1J4MPW1"/>
<evidence type="ECO:0000256" key="4">
    <source>
        <dbReference type="ARBA" id="ARBA00023015"/>
    </source>
</evidence>
<evidence type="ECO:0000256" key="6">
    <source>
        <dbReference type="ARBA" id="ARBA00023163"/>
    </source>
</evidence>
<feature type="compositionally biased region" description="Polar residues" evidence="8">
    <location>
        <begin position="159"/>
        <end position="169"/>
    </location>
</feature>
<evidence type="ECO:0000256" key="2">
    <source>
        <dbReference type="ARBA" id="ARBA00010916"/>
    </source>
</evidence>
<dbReference type="InterPro" id="IPR015418">
    <property type="entry name" value="Eaf6"/>
</dbReference>
<comment type="similarity">
    <text evidence="2">Belongs to the EAF6 family.</text>
</comment>
<dbReference type="RefSeq" id="XP_067067941.1">
    <property type="nucleotide sequence ID" value="XM_067210924.1"/>
</dbReference>
<name>A0A1J4MPW1_9CRYT</name>
<dbReference type="OrthoDB" id="440324at2759"/>
<evidence type="ECO:0000313" key="9">
    <source>
        <dbReference type="EMBL" id="OII76095.1"/>
    </source>
</evidence>
<evidence type="ECO:0000313" key="10">
    <source>
        <dbReference type="Proteomes" id="UP000186804"/>
    </source>
</evidence>
<feature type="region of interest" description="Disordered" evidence="8">
    <location>
        <begin position="122"/>
        <end position="175"/>
    </location>
</feature>
<dbReference type="Proteomes" id="UP000186804">
    <property type="component" value="Unassembled WGS sequence"/>
</dbReference>
<sequence length="175" mass="19439">MKHKSDNRSKSATISLDIPEELIPKPLLSEEMEIYRQKLTGDLVEIEKRIYELETFYWNQTTDIGNMLRGWDGYVNVNTSSGNTGARKSNISGGRSSYRSIQTMFTDKDRWFSLSSVTSPVELDSINTPTNQNSMGGPLEGSSVVGSVVSQLSDAIMNESETGQSNASSRKQKRS</sequence>